<reference evidence="2" key="1">
    <citation type="submission" date="2025-08" db="UniProtKB">
        <authorList>
            <consortium name="RefSeq"/>
        </authorList>
    </citation>
    <scope>IDENTIFICATION</scope>
    <source>
        <tissue evidence="2">White muscle</tissue>
    </source>
</reference>
<keyword evidence="1" id="KW-1185">Reference proteome</keyword>
<organism evidence="1 2">
    <name type="scientific">Salvelinus namaycush</name>
    <name type="common">Lake trout</name>
    <name type="synonym">Salmo namaycush</name>
    <dbReference type="NCBI Taxonomy" id="8040"/>
    <lineage>
        <taxon>Eukaryota</taxon>
        <taxon>Metazoa</taxon>
        <taxon>Chordata</taxon>
        <taxon>Craniata</taxon>
        <taxon>Vertebrata</taxon>
        <taxon>Euteleostomi</taxon>
        <taxon>Actinopterygii</taxon>
        <taxon>Neopterygii</taxon>
        <taxon>Teleostei</taxon>
        <taxon>Protacanthopterygii</taxon>
        <taxon>Salmoniformes</taxon>
        <taxon>Salmonidae</taxon>
        <taxon>Salmoninae</taxon>
        <taxon>Salvelinus</taxon>
    </lineage>
</organism>
<gene>
    <name evidence="2" type="primary">LOC120031507</name>
</gene>
<dbReference type="RefSeq" id="XP_038833215.1">
    <property type="nucleotide sequence ID" value="XM_038977287.1"/>
</dbReference>
<dbReference type="KEGG" id="snh:120031507"/>
<dbReference type="GeneID" id="120031507"/>
<proteinExistence type="predicted"/>
<evidence type="ECO:0000313" key="1">
    <source>
        <dbReference type="Proteomes" id="UP000808372"/>
    </source>
</evidence>
<dbReference type="AlphaFoldDB" id="A0A8U0PYE0"/>
<dbReference type="Proteomes" id="UP000808372">
    <property type="component" value="Chromosome 37"/>
</dbReference>
<protein>
    <submittedName>
        <fullName evidence="2">Zonadhesin-like</fullName>
    </submittedName>
</protein>
<name>A0A8U0PYE0_SALNM</name>
<sequence length="92" mass="10042">MDTCGCIYEGHYLMVGQVVLTKVCDSKCVCPASQAVWCEKLICARGEFSGLKDCQRMPMQAGALHGPPWYPLHLLQWHEAAVGIGAFEVASV</sequence>
<accession>A0A8U0PYE0</accession>
<evidence type="ECO:0000313" key="2">
    <source>
        <dbReference type="RefSeq" id="XP_038833215.1"/>
    </source>
</evidence>